<dbReference type="SUPFAM" id="SSF161098">
    <property type="entry name" value="MetI-like"/>
    <property type="match status" value="1"/>
</dbReference>
<evidence type="ECO:0000256" key="3">
    <source>
        <dbReference type="ARBA" id="ARBA00022475"/>
    </source>
</evidence>
<dbReference type="GO" id="GO:0005886">
    <property type="term" value="C:plasma membrane"/>
    <property type="evidence" value="ECO:0007669"/>
    <property type="project" value="UniProtKB-SubCell"/>
</dbReference>
<evidence type="ECO:0000256" key="2">
    <source>
        <dbReference type="ARBA" id="ARBA00022448"/>
    </source>
</evidence>
<proteinExistence type="inferred from homology"/>
<feature type="domain" description="ABC transmembrane type-1" evidence="8">
    <location>
        <begin position="14"/>
        <end position="198"/>
    </location>
</feature>
<dbReference type="STRING" id="1122156.SAMN02745117_00155"/>
<dbReference type="InterPro" id="IPR000515">
    <property type="entry name" value="MetI-like"/>
</dbReference>
<dbReference type="InterPro" id="IPR035906">
    <property type="entry name" value="MetI-like_sf"/>
</dbReference>
<dbReference type="EMBL" id="FQUZ01000001">
    <property type="protein sequence ID" value="SHE33378.1"/>
    <property type="molecule type" value="Genomic_DNA"/>
</dbReference>
<evidence type="ECO:0000256" key="7">
    <source>
        <dbReference type="RuleBase" id="RU363032"/>
    </source>
</evidence>
<keyword evidence="10" id="KW-1185">Reference proteome</keyword>
<dbReference type="FunFam" id="1.10.3720.10:FF:000003">
    <property type="entry name" value="Aliphatic sulfonate ABC transporter permease"/>
    <property type="match status" value="1"/>
</dbReference>
<protein>
    <submittedName>
        <fullName evidence="9">Sulfonate transport system permease protein</fullName>
    </submittedName>
</protein>
<dbReference type="Proteomes" id="UP000184327">
    <property type="component" value="Unassembled WGS sequence"/>
</dbReference>
<dbReference type="GO" id="GO:0042918">
    <property type="term" value="P:alkanesulfonate transmembrane transport"/>
    <property type="evidence" value="ECO:0007669"/>
    <property type="project" value="UniProtKB-ARBA"/>
</dbReference>
<gene>
    <name evidence="9" type="ORF">SAMN02745117_00155</name>
</gene>
<feature type="transmembrane region" description="Helical" evidence="7">
    <location>
        <begin position="20"/>
        <end position="46"/>
    </location>
</feature>
<keyword evidence="2 7" id="KW-0813">Transport</keyword>
<keyword evidence="5 7" id="KW-1133">Transmembrane helix</keyword>
<dbReference type="PROSITE" id="PS50928">
    <property type="entry name" value="ABC_TM1"/>
    <property type="match status" value="1"/>
</dbReference>
<sequence>MARTFLELLANGQLLESLQVSLWRVSVGFAIGLLVGVGLALFAGLWRVGENLVDAPMQMLRTMPWAGLVPLLIIWLGIDEAPKIALVAFAVAFPLYLNTFAGIRNVDKTLVEAARTLGLNRWNMVFQVILPGSLPSLLVGLRYSLGSAWLALVFAETVNSQSGLGYLITYAREVYRVDIVVLCLVIYALLGLGADLIVRLLEKGLLQWRQNFVGN</sequence>
<keyword evidence="3" id="KW-1003">Cell membrane</keyword>
<evidence type="ECO:0000256" key="5">
    <source>
        <dbReference type="ARBA" id="ARBA00022989"/>
    </source>
</evidence>
<feature type="transmembrane region" description="Helical" evidence="7">
    <location>
        <begin position="179"/>
        <end position="201"/>
    </location>
</feature>
<dbReference type="CDD" id="cd06261">
    <property type="entry name" value="TM_PBP2"/>
    <property type="match status" value="1"/>
</dbReference>
<evidence type="ECO:0000256" key="1">
    <source>
        <dbReference type="ARBA" id="ARBA00004651"/>
    </source>
</evidence>
<dbReference type="Pfam" id="PF00528">
    <property type="entry name" value="BPD_transp_1"/>
    <property type="match status" value="1"/>
</dbReference>
<evidence type="ECO:0000256" key="6">
    <source>
        <dbReference type="ARBA" id="ARBA00023136"/>
    </source>
</evidence>
<keyword evidence="6 7" id="KW-0472">Membrane</keyword>
<dbReference type="AlphaFoldDB" id="A0A1M4SMJ0"/>
<keyword evidence="4 7" id="KW-0812">Transmembrane</keyword>
<feature type="transmembrane region" description="Helical" evidence="7">
    <location>
        <begin position="84"/>
        <end position="103"/>
    </location>
</feature>
<accession>A0A1M4SMJ0</accession>
<comment type="subcellular location">
    <subcellularLocation>
        <location evidence="1 7">Cell membrane</location>
        <topology evidence="1 7">Multi-pass membrane protein</topology>
    </subcellularLocation>
</comment>
<name>A0A1M4SMJ0_9BURK</name>
<feature type="transmembrane region" description="Helical" evidence="7">
    <location>
        <begin position="124"/>
        <end position="145"/>
    </location>
</feature>
<comment type="similarity">
    <text evidence="7">Belongs to the binding-protein-dependent transport system permease family.</text>
</comment>
<evidence type="ECO:0000256" key="4">
    <source>
        <dbReference type="ARBA" id="ARBA00022692"/>
    </source>
</evidence>
<evidence type="ECO:0000313" key="9">
    <source>
        <dbReference type="EMBL" id="SHE33378.1"/>
    </source>
</evidence>
<organism evidence="9 10">
    <name type="scientific">Lampropedia hyalina DSM 16112</name>
    <dbReference type="NCBI Taxonomy" id="1122156"/>
    <lineage>
        <taxon>Bacteria</taxon>
        <taxon>Pseudomonadati</taxon>
        <taxon>Pseudomonadota</taxon>
        <taxon>Betaproteobacteria</taxon>
        <taxon>Burkholderiales</taxon>
        <taxon>Comamonadaceae</taxon>
        <taxon>Lampropedia</taxon>
    </lineage>
</organism>
<feature type="transmembrane region" description="Helical" evidence="7">
    <location>
        <begin position="58"/>
        <end position="78"/>
    </location>
</feature>
<dbReference type="PANTHER" id="PTHR30151:SF38">
    <property type="entry name" value="ALIPHATIC SULFONATES TRANSPORT PERMEASE PROTEIN SSUC-RELATED"/>
    <property type="match status" value="1"/>
</dbReference>
<dbReference type="PANTHER" id="PTHR30151">
    <property type="entry name" value="ALKANE SULFONATE ABC TRANSPORTER-RELATED, MEMBRANE SUBUNIT"/>
    <property type="match status" value="1"/>
</dbReference>
<dbReference type="Gene3D" id="1.10.3720.10">
    <property type="entry name" value="MetI-like"/>
    <property type="match status" value="1"/>
</dbReference>
<reference evidence="9 10" key="1">
    <citation type="submission" date="2016-11" db="EMBL/GenBank/DDBJ databases">
        <authorList>
            <person name="Jaros S."/>
            <person name="Januszkiewicz K."/>
            <person name="Wedrychowicz H."/>
        </authorList>
    </citation>
    <scope>NUCLEOTIDE SEQUENCE [LARGE SCALE GENOMIC DNA]</scope>
    <source>
        <strain evidence="9 10">DSM 16112</strain>
    </source>
</reference>
<evidence type="ECO:0000259" key="8">
    <source>
        <dbReference type="PROSITE" id="PS50928"/>
    </source>
</evidence>
<evidence type="ECO:0000313" key="10">
    <source>
        <dbReference type="Proteomes" id="UP000184327"/>
    </source>
</evidence>